<dbReference type="CDD" id="cd07177">
    <property type="entry name" value="terB_like"/>
    <property type="match status" value="1"/>
</dbReference>
<sequence>MSEAVIEDQKASKLALYRGLIALAWSDHELHPDEKETLHHIINTHQGLRDADRSDLNNQVDHPVSLDAIWADISNPHDRARLIDMANTIFQQDGTVCDNERDLIETFQARHLASIDADRIASDLKAFTAEEQAQREKDREMYREWARQYSLVERVKAIFRRG</sequence>
<evidence type="ECO:0000313" key="3">
    <source>
        <dbReference type="Proteomes" id="UP001596303"/>
    </source>
</evidence>
<keyword evidence="3" id="KW-1185">Reference proteome</keyword>
<dbReference type="InterPro" id="IPR029024">
    <property type="entry name" value="TerB-like"/>
</dbReference>
<evidence type="ECO:0000313" key="2">
    <source>
        <dbReference type="EMBL" id="MFC6197969.1"/>
    </source>
</evidence>
<dbReference type="InterPro" id="IPR007791">
    <property type="entry name" value="DjlA_N"/>
</dbReference>
<dbReference type="Pfam" id="PF05099">
    <property type="entry name" value="TerB"/>
    <property type="match status" value="1"/>
</dbReference>
<protein>
    <submittedName>
        <fullName evidence="2">TerB family tellurite resistance protein</fullName>
    </submittedName>
</protein>
<feature type="domain" description="Co-chaperone DjlA N-terminal" evidence="1">
    <location>
        <begin position="14"/>
        <end position="105"/>
    </location>
</feature>
<reference evidence="3" key="1">
    <citation type="journal article" date="2019" name="Int. J. Syst. Evol. Microbiol.">
        <title>The Global Catalogue of Microorganisms (GCM) 10K type strain sequencing project: providing services to taxonomists for standard genome sequencing and annotation.</title>
        <authorList>
            <consortium name="The Broad Institute Genomics Platform"/>
            <consortium name="The Broad Institute Genome Sequencing Center for Infectious Disease"/>
            <person name="Wu L."/>
            <person name="Ma J."/>
        </authorList>
    </citation>
    <scope>NUCLEOTIDE SEQUENCE [LARGE SCALE GENOMIC DNA]</scope>
    <source>
        <strain evidence="3">CGMCC-1.15741</strain>
    </source>
</reference>
<evidence type="ECO:0000259" key="1">
    <source>
        <dbReference type="Pfam" id="PF05099"/>
    </source>
</evidence>
<dbReference type="Gene3D" id="1.10.3680.10">
    <property type="entry name" value="TerB-like"/>
    <property type="match status" value="1"/>
</dbReference>
<proteinExistence type="predicted"/>
<dbReference type="EMBL" id="JBHSSW010000009">
    <property type="protein sequence ID" value="MFC6197969.1"/>
    <property type="molecule type" value="Genomic_DNA"/>
</dbReference>
<accession>A0ABW1S8X0</accession>
<dbReference type="Proteomes" id="UP001596303">
    <property type="component" value="Unassembled WGS sequence"/>
</dbReference>
<dbReference type="RefSeq" id="WP_377377655.1">
    <property type="nucleotide sequence ID" value="NZ_JBHSSW010000009.1"/>
</dbReference>
<dbReference type="SUPFAM" id="SSF158682">
    <property type="entry name" value="TerB-like"/>
    <property type="match status" value="1"/>
</dbReference>
<organism evidence="2 3">
    <name type="scientific">Ponticaulis profundi</name>
    <dbReference type="NCBI Taxonomy" id="2665222"/>
    <lineage>
        <taxon>Bacteria</taxon>
        <taxon>Pseudomonadati</taxon>
        <taxon>Pseudomonadota</taxon>
        <taxon>Alphaproteobacteria</taxon>
        <taxon>Hyphomonadales</taxon>
        <taxon>Hyphomonadaceae</taxon>
        <taxon>Ponticaulis</taxon>
    </lineage>
</organism>
<gene>
    <name evidence="2" type="ORF">ACFQDM_07765</name>
</gene>
<name>A0ABW1S8X0_9PROT</name>
<comment type="caution">
    <text evidence="2">The sequence shown here is derived from an EMBL/GenBank/DDBJ whole genome shotgun (WGS) entry which is preliminary data.</text>
</comment>